<gene>
    <name evidence="2" type="ORF">IM725_18810</name>
</gene>
<evidence type="ECO:0000313" key="2">
    <source>
        <dbReference type="EMBL" id="MBE7942625.1"/>
    </source>
</evidence>
<keyword evidence="3" id="KW-1185">Reference proteome</keyword>
<dbReference type="InterPro" id="IPR017791">
    <property type="entry name" value="UAAP2"/>
</dbReference>
<comment type="caution">
    <text evidence="2">The sequence shown here is derived from an EMBL/GenBank/DDBJ whole genome shotgun (WGS) entry which is preliminary data.</text>
</comment>
<dbReference type="Proteomes" id="UP000715965">
    <property type="component" value="Unassembled WGS sequence"/>
</dbReference>
<reference evidence="2 3" key="1">
    <citation type="submission" date="2020-10" db="EMBL/GenBank/DDBJ databases">
        <title>Draft genome of Ramlibacter aquaticus LMG 30558.</title>
        <authorList>
            <person name="Props R."/>
        </authorList>
    </citation>
    <scope>NUCLEOTIDE SEQUENCE [LARGE SCALE GENOMIC DNA]</scope>
    <source>
        <strain evidence="2 3">LMG 30558</strain>
    </source>
</reference>
<dbReference type="PANTHER" id="PTHR31527:SF0">
    <property type="entry name" value="RE64534P"/>
    <property type="match status" value="1"/>
</dbReference>
<dbReference type="NCBIfam" id="TIGR03424">
    <property type="entry name" value="urea_degr_1"/>
    <property type="match status" value="1"/>
</dbReference>
<organism evidence="2 3">
    <name type="scientific">Ramlibacter aquaticus</name>
    <dbReference type="NCBI Taxonomy" id="2780094"/>
    <lineage>
        <taxon>Bacteria</taxon>
        <taxon>Pseudomonadati</taxon>
        <taxon>Pseudomonadota</taxon>
        <taxon>Betaproteobacteria</taxon>
        <taxon>Burkholderiales</taxon>
        <taxon>Comamonadaceae</taxon>
        <taxon>Ramlibacter</taxon>
    </lineage>
</organism>
<accession>A0ABR9SJX0</accession>
<dbReference type="RefSeq" id="WP_193782173.1">
    <property type="nucleotide sequence ID" value="NZ_JADDOJ010000115.1"/>
</dbReference>
<evidence type="ECO:0000313" key="3">
    <source>
        <dbReference type="Proteomes" id="UP000715965"/>
    </source>
</evidence>
<dbReference type="Pfam" id="PF09347">
    <property type="entry name" value="DUF1989"/>
    <property type="match status" value="1"/>
</dbReference>
<protein>
    <submittedName>
        <fullName evidence="2">Urea carboxylase-associated family protein</fullName>
    </submittedName>
</protein>
<dbReference type="PANTHER" id="PTHR31527">
    <property type="entry name" value="RE64534P"/>
    <property type="match status" value="1"/>
</dbReference>
<name>A0ABR9SJX0_9BURK</name>
<dbReference type="InterPro" id="IPR018959">
    <property type="entry name" value="DUF1989"/>
</dbReference>
<feature type="domain" description="DUF1989" evidence="1">
    <location>
        <begin position="19"/>
        <end position="188"/>
    </location>
</feature>
<evidence type="ECO:0000259" key="1">
    <source>
        <dbReference type="Pfam" id="PF09347"/>
    </source>
</evidence>
<dbReference type="EMBL" id="JADDOJ010000115">
    <property type="protein sequence ID" value="MBE7942625.1"/>
    <property type="molecule type" value="Genomic_DNA"/>
</dbReference>
<sequence>MTSHLKISDLDPARAIADETVPAGEPWMKLLRRGEVMRIEDLEGNQAVDTLFFAAGDPEEHYSLTRTIQAQGALYLGVGTRLMSNAGRPLLTLVADTCGRHDTLGGACSCESNTVRYALEKRPMHACRENYMAAVMGEGPLRLTKRDIPSNINFFMNVPVTPEGGLTFADGISAPGKYVELRAEMDVVVLISNCPQLNNPCNGWNPTPVRCLVWGAH</sequence>
<proteinExistence type="predicted"/>